<dbReference type="Gene3D" id="3.40.50.150">
    <property type="entry name" value="Vaccinia Virus protein VP39"/>
    <property type="match status" value="1"/>
</dbReference>
<keyword evidence="1 4" id="KW-0489">Methyltransferase</keyword>
<dbReference type="EMBL" id="JACSQY010000001">
    <property type="protein sequence ID" value="MBD7906883.1"/>
    <property type="molecule type" value="Genomic_DNA"/>
</dbReference>
<evidence type="ECO:0000256" key="1">
    <source>
        <dbReference type="ARBA" id="ARBA00022603"/>
    </source>
</evidence>
<dbReference type="Pfam" id="PF13649">
    <property type="entry name" value="Methyltransf_25"/>
    <property type="match status" value="1"/>
</dbReference>
<dbReference type="CDD" id="cd02440">
    <property type="entry name" value="AdoMet_MTases"/>
    <property type="match status" value="1"/>
</dbReference>
<proteinExistence type="predicted"/>
<comment type="caution">
    <text evidence="4">The sequence shown here is derived from an EMBL/GenBank/DDBJ whole genome shotgun (WGS) entry which is preliminary data.</text>
</comment>
<keyword evidence="5" id="KW-1185">Reference proteome</keyword>
<reference evidence="4 5" key="1">
    <citation type="submission" date="2020-08" db="EMBL/GenBank/DDBJ databases">
        <title>A Genomic Blueprint of the Chicken Gut Microbiome.</title>
        <authorList>
            <person name="Gilroy R."/>
            <person name="Ravi A."/>
            <person name="Getino M."/>
            <person name="Pursley I."/>
            <person name="Horton D.L."/>
            <person name="Alikhan N.-F."/>
            <person name="Baker D."/>
            <person name="Gharbi K."/>
            <person name="Hall N."/>
            <person name="Watson M."/>
            <person name="Adriaenssens E.M."/>
            <person name="Foster-Nyarko E."/>
            <person name="Jarju S."/>
            <person name="Secka A."/>
            <person name="Antonio M."/>
            <person name="Oren A."/>
            <person name="Chaudhuri R."/>
            <person name="La Ragione R.M."/>
            <person name="Hildebrand F."/>
            <person name="Pallen M.J."/>
        </authorList>
    </citation>
    <scope>NUCLEOTIDE SEQUENCE [LARGE SCALE GENOMIC DNA]</scope>
    <source>
        <strain evidence="4 5">Sa3CUA8</strain>
    </source>
</reference>
<evidence type="ECO:0000313" key="4">
    <source>
        <dbReference type="EMBL" id="MBD7906883.1"/>
    </source>
</evidence>
<feature type="domain" description="Methyltransferase" evidence="3">
    <location>
        <begin position="38"/>
        <end position="133"/>
    </location>
</feature>
<protein>
    <submittedName>
        <fullName evidence="4">Class I SAM-dependent methyltransferase</fullName>
    </submittedName>
</protein>
<dbReference type="GO" id="GO:0032259">
    <property type="term" value="P:methylation"/>
    <property type="evidence" value="ECO:0007669"/>
    <property type="project" value="UniProtKB-KW"/>
</dbReference>
<accession>A0ABR8PFE1</accession>
<evidence type="ECO:0000256" key="2">
    <source>
        <dbReference type="ARBA" id="ARBA00022679"/>
    </source>
</evidence>
<name>A0ABR8PFE1_9BACL</name>
<dbReference type="SUPFAM" id="SSF53335">
    <property type="entry name" value="S-adenosyl-L-methionine-dependent methyltransferases"/>
    <property type="match status" value="1"/>
</dbReference>
<evidence type="ECO:0000313" key="5">
    <source>
        <dbReference type="Proteomes" id="UP000659496"/>
    </source>
</evidence>
<dbReference type="Proteomes" id="UP000659496">
    <property type="component" value="Unassembled WGS sequence"/>
</dbReference>
<organism evidence="4 5">
    <name type="scientific">Sporosarcina gallistercoris</name>
    <dbReference type="NCBI Taxonomy" id="2762245"/>
    <lineage>
        <taxon>Bacteria</taxon>
        <taxon>Bacillati</taxon>
        <taxon>Bacillota</taxon>
        <taxon>Bacilli</taxon>
        <taxon>Bacillales</taxon>
        <taxon>Caryophanaceae</taxon>
        <taxon>Sporosarcina</taxon>
    </lineage>
</organism>
<keyword evidence="2" id="KW-0808">Transferase</keyword>
<dbReference type="InterPro" id="IPR029063">
    <property type="entry name" value="SAM-dependent_MTases_sf"/>
</dbReference>
<dbReference type="PANTHER" id="PTHR43861:SF1">
    <property type="entry name" value="TRANS-ACONITATE 2-METHYLTRANSFERASE"/>
    <property type="match status" value="1"/>
</dbReference>
<dbReference type="RefSeq" id="WP_191688040.1">
    <property type="nucleotide sequence ID" value="NZ_JACSQY010000001.1"/>
</dbReference>
<evidence type="ECO:0000259" key="3">
    <source>
        <dbReference type="Pfam" id="PF13649"/>
    </source>
</evidence>
<dbReference type="PANTHER" id="PTHR43861">
    <property type="entry name" value="TRANS-ACONITATE 2-METHYLTRANSFERASE-RELATED"/>
    <property type="match status" value="1"/>
</dbReference>
<dbReference type="InterPro" id="IPR041698">
    <property type="entry name" value="Methyltransf_25"/>
</dbReference>
<sequence>MMYAQFASVYDELMLDIPYPAYVDLVDTALHGLSGKKILDVACGTGILSVLLAERGADVTGIDLSEEMLAVASSRASERFPSMIFLHQAMQQLNVPGQYDAAVIPIDSLNYLEDEQDVKQTFKKIHDALTPGGLFLFDVHSTFKTDVLFMESPFTYDSKKISYIWETEEGEEPHSIHSELAFFVREEDGRYVRFDEVHYQRTFPVMNYVEWLEQAGFSVERIFADWSDEAPEEESERIFFQLRK</sequence>
<dbReference type="GO" id="GO:0008168">
    <property type="term" value="F:methyltransferase activity"/>
    <property type="evidence" value="ECO:0007669"/>
    <property type="project" value="UniProtKB-KW"/>
</dbReference>
<gene>
    <name evidence="4" type="ORF">H9659_00880</name>
</gene>
<dbReference type="Gene3D" id="2.20.25.110">
    <property type="entry name" value="S-adenosyl-L-methionine-dependent methyltransferases"/>
    <property type="match status" value="1"/>
</dbReference>